<name>A0A225DYW8_9BACT</name>
<evidence type="ECO:0000256" key="3">
    <source>
        <dbReference type="ARBA" id="ARBA00022729"/>
    </source>
</evidence>
<dbReference type="PROSITE" id="PS00138">
    <property type="entry name" value="SUBTILASE_SER"/>
    <property type="match status" value="1"/>
</dbReference>
<evidence type="ECO:0000256" key="8">
    <source>
        <dbReference type="SAM" id="MobiDB-lite"/>
    </source>
</evidence>
<dbReference type="Pfam" id="PF00082">
    <property type="entry name" value="Peptidase_S8"/>
    <property type="match status" value="1"/>
</dbReference>
<accession>A0A225DYW8</accession>
<dbReference type="GO" id="GO:0004252">
    <property type="term" value="F:serine-type endopeptidase activity"/>
    <property type="evidence" value="ECO:0007669"/>
    <property type="project" value="UniProtKB-UniRule"/>
</dbReference>
<dbReference type="InterPro" id="IPR002884">
    <property type="entry name" value="P_dom"/>
</dbReference>
<dbReference type="PANTHER" id="PTHR43399:SF4">
    <property type="entry name" value="CELL WALL-ASSOCIATED PROTEASE"/>
    <property type="match status" value="1"/>
</dbReference>
<dbReference type="InterPro" id="IPR022398">
    <property type="entry name" value="Peptidase_S8_His-AS"/>
</dbReference>
<dbReference type="PROSITE" id="PS00136">
    <property type="entry name" value="SUBTILASE_ASP"/>
    <property type="match status" value="1"/>
</dbReference>
<dbReference type="Gene3D" id="2.60.120.260">
    <property type="entry name" value="Galactose-binding domain-like"/>
    <property type="match status" value="1"/>
</dbReference>
<evidence type="ECO:0000256" key="5">
    <source>
        <dbReference type="ARBA" id="ARBA00022825"/>
    </source>
</evidence>
<dbReference type="OrthoDB" id="252653at2"/>
<dbReference type="Gene3D" id="3.40.50.200">
    <property type="entry name" value="Peptidase S8/S53 domain"/>
    <property type="match status" value="1"/>
</dbReference>
<dbReference type="InterPro" id="IPR000209">
    <property type="entry name" value="Peptidase_S8/S53_dom"/>
</dbReference>
<dbReference type="InterPro" id="IPR015500">
    <property type="entry name" value="Peptidase_S8_subtilisin-rel"/>
</dbReference>
<dbReference type="InterPro" id="IPR008979">
    <property type="entry name" value="Galactose-bd-like_sf"/>
</dbReference>
<dbReference type="PROSITE" id="PS51829">
    <property type="entry name" value="P_HOMO_B"/>
    <property type="match status" value="1"/>
</dbReference>
<dbReference type="PRINTS" id="PR00723">
    <property type="entry name" value="SUBTILISIN"/>
</dbReference>
<dbReference type="AlphaFoldDB" id="A0A225DYW8"/>
<dbReference type="Proteomes" id="UP000214646">
    <property type="component" value="Unassembled WGS sequence"/>
</dbReference>
<evidence type="ECO:0000256" key="6">
    <source>
        <dbReference type="PROSITE-ProRule" id="PRU01240"/>
    </source>
</evidence>
<keyword evidence="11" id="KW-1185">Reference proteome</keyword>
<feature type="domain" description="P/Homo B" evidence="9">
    <location>
        <begin position="593"/>
        <end position="752"/>
    </location>
</feature>
<evidence type="ECO:0000256" key="1">
    <source>
        <dbReference type="ARBA" id="ARBA00011073"/>
    </source>
</evidence>
<feature type="active site" description="Charge relay system" evidence="6">
    <location>
        <position position="148"/>
    </location>
</feature>
<dbReference type="GO" id="GO:0006508">
    <property type="term" value="P:proteolysis"/>
    <property type="evidence" value="ECO:0007669"/>
    <property type="project" value="UniProtKB-KW"/>
</dbReference>
<dbReference type="InterPro" id="IPR032812">
    <property type="entry name" value="SbsA_Ig"/>
</dbReference>
<protein>
    <submittedName>
        <fullName evidence="10">Serine protease, subtilase family</fullName>
    </submittedName>
</protein>
<dbReference type="EMBL" id="NIDE01000004">
    <property type="protein sequence ID" value="OWK43728.1"/>
    <property type="molecule type" value="Genomic_DNA"/>
</dbReference>
<dbReference type="InterPro" id="IPR023828">
    <property type="entry name" value="Peptidase_S8_Ser-AS"/>
</dbReference>
<dbReference type="RefSeq" id="WP_088254541.1">
    <property type="nucleotide sequence ID" value="NZ_NIDE01000004.1"/>
</dbReference>
<dbReference type="PANTHER" id="PTHR43399">
    <property type="entry name" value="SUBTILISIN-RELATED"/>
    <property type="match status" value="1"/>
</dbReference>
<evidence type="ECO:0000256" key="2">
    <source>
        <dbReference type="ARBA" id="ARBA00022670"/>
    </source>
</evidence>
<dbReference type="Gene3D" id="2.60.40.1220">
    <property type="match status" value="1"/>
</dbReference>
<gene>
    <name evidence="10" type="ORF">FRUB_03327</name>
</gene>
<dbReference type="InterPro" id="IPR023827">
    <property type="entry name" value="Peptidase_S8_Asp-AS"/>
</dbReference>
<keyword evidence="5 6" id="KW-0720">Serine protease</keyword>
<dbReference type="InterPro" id="IPR036852">
    <property type="entry name" value="Peptidase_S8/S53_dom_sf"/>
</dbReference>
<dbReference type="CDD" id="cd07473">
    <property type="entry name" value="Peptidases_S8_Subtilisin_like"/>
    <property type="match status" value="1"/>
</dbReference>
<evidence type="ECO:0000256" key="7">
    <source>
        <dbReference type="RuleBase" id="RU003355"/>
    </source>
</evidence>
<sequence length="843" mass="85550">MPAPSRDSIRALLGMETLEDRLTPTTTTTPIYDPTRVLVTFANTGTDAANEAELAASPLASGVAPLGFGEYSVNLVSGTTVTAAAPVFATMPGVVAAGPDYEVSVSAVPNDPSYSLQWALNNPTSGISAPAAWNVTTGTGKTIVAVIDTGVDYTDPDLAPNMWRNPNAGTDGSGLGYDLYGADFADNTGDPMDDDGHGTNVAGILGAAGNNGIGVAGVDWNVQIMALKFMGSDGTGYTSNAVRAMDFAVSHGAKIINESWGGATGDPTLAAAIARAQAAGVIVVTAAGNGGTNNDTTGFYPADYIAQSNNVVTVAATDSNNNLASFSNYGANTVMLAAPGVNILSTLPGNTYGYMTGTSMATPFVSGALALLWDDHPTWSYEQVIAKLKASVDPLPSLAGKTITGGRLDVAKLLDAPVSPPPVVAPPVVPPPAPPVVSPPVVPPPAPPVVSPPVVPPAVPPVTSQSGPRVLNAVVGGPQTGVFDRAWIQFNEPINPATITSSTVGLIGPGGWVGASTAVPVAGTNNTQFTVIFARNQSAPGAYTLSVGPNVRDTSGNAMNQNGNGTNGEAGDVYTLAATLGVASVPPVVSPPVSPPPPVVVPPTVPPAPTQTYSSATPLAINPLRTTRIDFAVNSDFTVSDLTVRLNITFGRTWDLNIRIVAPNGQSVTLFNRRGGDGANLTNTLFTDSAGTAIGSGSAPFVGSFQPEQALSLFNGMDARGLWSVQVFSLVNDGLTGTVNSVTLGFGGTTSTASLPSVRTAAAAQLTTLTAPDLRGATADVKAAVFDGRGDEPAKVPVSAPPLPPEVPAGPPTPTPPTTFRQSLPTRAGTLADLIRDFAPLRV</sequence>
<dbReference type="InterPro" id="IPR014755">
    <property type="entry name" value="Cu-Rt/internalin_Ig-like"/>
</dbReference>
<evidence type="ECO:0000313" key="10">
    <source>
        <dbReference type="EMBL" id="OWK43728.1"/>
    </source>
</evidence>
<dbReference type="InterPro" id="IPR034204">
    <property type="entry name" value="PfSUB1-like_cat_dom"/>
</dbReference>
<dbReference type="PROSITE" id="PS51892">
    <property type="entry name" value="SUBTILASE"/>
    <property type="match status" value="1"/>
</dbReference>
<dbReference type="InterPro" id="IPR051048">
    <property type="entry name" value="Peptidase_S8/S53_subtilisin"/>
</dbReference>
<feature type="active site" description="Charge relay system" evidence="6">
    <location>
        <position position="197"/>
    </location>
</feature>
<organism evidence="10 11">
    <name type="scientific">Fimbriiglobus ruber</name>
    <dbReference type="NCBI Taxonomy" id="1908690"/>
    <lineage>
        <taxon>Bacteria</taxon>
        <taxon>Pseudomonadati</taxon>
        <taxon>Planctomycetota</taxon>
        <taxon>Planctomycetia</taxon>
        <taxon>Gemmatales</taxon>
        <taxon>Gemmataceae</taxon>
        <taxon>Fimbriiglobus</taxon>
    </lineage>
</organism>
<feature type="region of interest" description="Disordered" evidence="8">
    <location>
        <begin position="792"/>
        <end position="824"/>
    </location>
</feature>
<keyword evidence="3" id="KW-0732">Signal</keyword>
<comment type="similarity">
    <text evidence="1 6 7">Belongs to the peptidase S8 family.</text>
</comment>
<feature type="active site" description="Charge relay system" evidence="6">
    <location>
        <position position="359"/>
    </location>
</feature>
<keyword evidence="4 6" id="KW-0378">Hydrolase</keyword>
<dbReference type="PROSITE" id="PS00137">
    <property type="entry name" value="SUBTILASE_HIS"/>
    <property type="match status" value="1"/>
</dbReference>
<proteinExistence type="inferred from homology"/>
<keyword evidence="2 6" id="KW-0645">Protease</keyword>
<evidence type="ECO:0000313" key="11">
    <source>
        <dbReference type="Proteomes" id="UP000214646"/>
    </source>
</evidence>
<dbReference type="SUPFAM" id="SSF52743">
    <property type="entry name" value="Subtilisin-like"/>
    <property type="match status" value="1"/>
</dbReference>
<evidence type="ECO:0000256" key="4">
    <source>
        <dbReference type="ARBA" id="ARBA00022801"/>
    </source>
</evidence>
<feature type="compositionally biased region" description="Pro residues" evidence="8">
    <location>
        <begin position="799"/>
        <end position="817"/>
    </location>
</feature>
<reference evidence="11" key="1">
    <citation type="submission" date="2017-06" db="EMBL/GenBank/DDBJ databases">
        <title>Genome analysis of Fimbriiglobus ruber SP5, the first member of the order Planctomycetales with confirmed chitinolytic capability.</title>
        <authorList>
            <person name="Ravin N.V."/>
            <person name="Rakitin A.L."/>
            <person name="Ivanova A.A."/>
            <person name="Beletsky A.V."/>
            <person name="Kulichevskaya I.S."/>
            <person name="Mardanov A.V."/>
            <person name="Dedysh S.N."/>
        </authorList>
    </citation>
    <scope>NUCLEOTIDE SEQUENCE [LARGE SCALE GENOMIC DNA]</scope>
    <source>
        <strain evidence="11">SP5</strain>
    </source>
</reference>
<dbReference type="SUPFAM" id="SSF49785">
    <property type="entry name" value="Galactose-binding domain-like"/>
    <property type="match status" value="1"/>
</dbReference>
<dbReference type="Pfam" id="PF13205">
    <property type="entry name" value="Big_5"/>
    <property type="match status" value="1"/>
</dbReference>
<dbReference type="Pfam" id="PF01483">
    <property type="entry name" value="P_proprotein"/>
    <property type="match status" value="1"/>
</dbReference>
<evidence type="ECO:0000259" key="9">
    <source>
        <dbReference type="PROSITE" id="PS51829"/>
    </source>
</evidence>
<comment type="caution">
    <text evidence="10">The sequence shown here is derived from an EMBL/GenBank/DDBJ whole genome shotgun (WGS) entry which is preliminary data.</text>
</comment>